<protein>
    <recommendedName>
        <fullName evidence="1">Ig-like domain-containing protein</fullName>
    </recommendedName>
</protein>
<feature type="domain" description="Ig-like" evidence="1">
    <location>
        <begin position="368"/>
        <end position="455"/>
    </location>
</feature>
<dbReference type="Proteomes" id="UP000019275">
    <property type="component" value="Unassembled WGS sequence"/>
</dbReference>
<dbReference type="Pfam" id="PF19081">
    <property type="entry name" value="Ig_7"/>
    <property type="match status" value="3"/>
</dbReference>
<sequence>MKLILPQKIRLIFVTLLLVSITNLKSQTKNYATAVPIQDRVDNANNAVDGNLLTKADINASSGILVGIGAYSGHLELQYPTDLPANTTSYTKIETTDDILPSLLGGSLGGLLSDIAGVLLLGNQQFTVAAKKDAVTVLEKQSTEANGFSTEDLRVVVDKDNNYFLAVTPDQEYNRIRIENSIGSLIGLNNTRQLGVYESYYTTGTGDCGLPSYTSFSGNGISLDLLNLGGAGVTNPNFAIDGDVSTFAELGLGVLDVAASIQQTIYFDADSGTDDVIYVRLAVDPSLVSLGLLNNINITASNGVQEVYSSNISSLLSLDLLGLLQNGNSTVVAFKPSASVNRVTISLASLLNVAVSQQIRLYDIYRAPEQPVFTDSSTDISICSGSTAEITATANGAAVELRWYDAETDGNLLATTNSGDTFTTPALNTSTTYYVASAYVGCTEESPRVEVPVTVMEIPTAADITVIGNENPICSQSSVVLVPSSAIDATYNWFLDSAETMPITNGMVVNGATYNIDENGVLTITGLTDVNSPYTYYVGSTDNIAGCKNVDGDLKPVAVTIVDSSNTAVDVTLDTNISLANLITIFQVNPTTDINGSVTGDVNVGDEVTVAINGTTYTGILDANLDFSIAVDGTDLLSDIDNVLEIFISGGLCSITDDVTVTIPEFILDNLNQVFCASDNATLLDLDVNGNNVVFFDSLLGSATVDANAALTDGGTYYVGLLDVPLSVLPRVQITVSILDTPAPTTTSTTQVFCEANNPVVGDIQVNETAVVFYDAETGGTMLDPSTALVDGATYYVANTENGCESSERLAITVTFTQPAPTTSSTAQEFCSTSNATLADIQINETAVVFYDAETGGTMLSSDTAIVDGTTYYVANLTSGCESEDRLAITTTIEEAEQATLTGIFEDACLEDSYMYTTETDKQNYVWTVTGGTITDGGTSTDSFVTVTWDDLNNTEITVTYDSASGCTSEEAILSVGVISCGEVLGEEFCLFVYNEFSPNNDGYNDFFKVQCLEDYSSNTLQVFNRNGNQVFETVNYSNNWDGVANVNGVLRKGDHLPSGTYYYILTIPELNRTLKGWLQIAR</sequence>
<dbReference type="InterPro" id="IPR044023">
    <property type="entry name" value="Ig_7"/>
</dbReference>
<name>A0ABN0RNQ4_9FLAO</name>
<dbReference type="EMBL" id="ARZX01000010">
    <property type="protein sequence ID" value="EWH13545.1"/>
    <property type="molecule type" value="Genomic_DNA"/>
</dbReference>
<feature type="domain" description="Ig-like" evidence="1">
    <location>
        <begin position="743"/>
        <end position="815"/>
    </location>
</feature>
<gene>
    <name evidence="2" type="ORF">KLA_09374</name>
</gene>
<dbReference type="InterPro" id="IPR026341">
    <property type="entry name" value="T9SS_type_B"/>
</dbReference>
<dbReference type="Pfam" id="PF13585">
    <property type="entry name" value="CHU_C"/>
    <property type="match status" value="1"/>
</dbReference>
<dbReference type="NCBIfam" id="TIGR04131">
    <property type="entry name" value="Bac_Flav_CTERM"/>
    <property type="match status" value="1"/>
</dbReference>
<proteinExistence type="predicted"/>
<dbReference type="Gene3D" id="2.60.40.10">
    <property type="entry name" value="Immunoglobulins"/>
    <property type="match status" value="1"/>
</dbReference>
<accession>A0ABN0RNQ4</accession>
<dbReference type="InterPro" id="IPR013783">
    <property type="entry name" value="Ig-like_fold"/>
</dbReference>
<dbReference type="RefSeq" id="WP_034645288.1">
    <property type="nucleotide sequence ID" value="NZ_ARZX01000010.1"/>
</dbReference>
<reference evidence="2 3" key="1">
    <citation type="journal article" date="2014" name="Genome Announc.">
        <title>Draft Genome Sequence of the Carrageenan-Degrading Bacterium Cellulophaga sp. Strain KL-A, Isolated from Decaying Marine Algae.</title>
        <authorList>
            <person name="Shan D."/>
            <person name="Ying J."/>
            <person name="Li X."/>
            <person name="Gao Z."/>
            <person name="Wei G."/>
            <person name="Shao Z."/>
        </authorList>
    </citation>
    <scope>NUCLEOTIDE SEQUENCE [LARGE SCALE GENOMIC DNA]</scope>
    <source>
        <strain evidence="2 3">KL-A</strain>
    </source>
</reference>
<evidence type="ECO:0000259" key="1">
    <source>
        <dbReference type="Pfam" id="PF19081"/>
    </source>
</evidence>
<evidence type="ECO:0000313" key="3">
    <source>
        <dbReference type="Proteomes" id="UP000019275"/>
    </source>
</evidence>
<organism evidence="2 3">
    <name type="scientific">Cellulophaga geojensis KL-A</name>
    <dbReference type="NCBI Taxonomy" id="1328323"/>
    <lineage>
        <taxon>Bacteria</taxon>
        <taxon>Pseudomonadati</taxon>
        <taxon>Bacteroidota</taxon>
        <taxon>Flavobacteriia</taxon>
        <taxon>Flavobacteriales</taxon>
        <taxon>Flavobacteriaceae</taxon>
        <taxon>Cellulophaga</taxon>
    </lineage>
</organism>
<evidence type="ECO:0000313" key="2">
    <source>
        <dbReference type="EMBL" id="EWH13545.1"/>
    </source>
</evidence>
<keyword evidence="3" id="KW-1185">Reference proteome</keyword>
<feature type="domain" description="Ig-like" evidence="1">
    <location>
        <begin position="820"/>
        <end position="893"/>
    </location>
</feature>
<comment type="caution">
    <text evidence="2">The sequence shown here is derived from an EMBL/GenBank/DDBJ whole genome shotgun (WGS) entry which is preliminary data.</text>
</comment>